<reference evidence="1" key="1">
    <citation type="submission" date="2014-11" db="EMBL/GenBank/DDBJ databases">
        <authorList>
            <person name="Amaro Gonzalez C."/>
        </authorList>
    </citation>
    <scope>NUCLEOTIDE SEQUENCE</scope>
</reference>
<dbReference type="AlphaFoldDB" id="A0A0E9SAA8"/>
<organism evidence="1">
    <name type="scientific">Anguilla anguilla</name>
    <name type="common">European freshwater eel</name>
    <name type="synonym">Muraena anguilla</name>
    <dbReference type="NCBI Taxonomy" id="7936"/>
    <lineage>
        <taxon>Eukaryota</taxon>
        <taxon>Metazoa</taxon>
        <taxon>Chordata</taxon>
        <taxon>Craniata</taxon>
        <taxon>Vertebrata</taxon>
        <taxon>Euteleostomi</taxon>
        <taxon>Actinopterygii</taxon>
        <taxon>Neopterygii</taxon>
        <taxon>Teleostei</taxon>
        <taxon>Anguilliformes</taxon>
        <taxon>Anguillidae</taxon>
        <taxon>Anguilla</taxon>
    </lineage>
</organism>
<evidence type="ECO:0000313" key="1">
    <source>
        <dbReference type="EMBL" id="JAH38167.1"/>
    </source>
</evidence>
<protein>
    <submittedName>
        <fullName evidence="1">Uncharacterized protein</fullName>
    </submittedName>
</protein>
<name>A0A0E9SAA8_ANGAN</name>
<reference evidence="1" key="2">
    <citation type="journal article" date="2015" name="Fish Shellfish Immunol.">
        <title>Early steps in the European eel (Anguilla anguilla)-Vibrio vulnificus interaction in the gills: Role of the RtxA13 toxin.</title>
        <authorList>
            <person name="Callol A."/>
            <person name="Pajuelo D."/>
            <person name="Ebbesson L."/>
            <person name="Teles M."/>
            <person name="MacKenzie S."/>
            <person name="Amaro C."/>
        </authorList>
    </citation>
    <scope>NUCLEOTIDE SEQUENCE</scope>
</reference>
<accession>A0A0E9SAA8</accession>
<sequence length="65" mass="7136">MDVLLGSFVISCMSCRCALGEILAVIHSWEGSPLFQLPNVLSLVVMALTVVWWSPRALEIACNPF</sequence>
<dbReference type="EMBL" id="GBXM01070410">
    <property type="protein sequence ID" value="JAH38167.1"/>
    <property type="molecule type" value="Transcribed_RNA"/>
</dbReference>
<proteinExistence type="predicted"/>